<gene>
    <name evidence="2" type="ORF">SMRZ_LOCUS8396</name>
</gene>
<evidence type="ECO:0000256" key="1">
    <source>
        <dbReference type="SAM" id="MobiDB-lite"/>
    </source>
</evidence>
<protein>
    <submittedName>
        <fullName evidence="2">Uncharacterized protein</fullName>
    </submittedName>
</protein>
<dbReference type="Proteomes" id="UP000277204">
    <property type="component" value="Unassembled WGS sequence"/>
</dbReference>
<proteinExistence type="predicted"/>
<dbReference type="EMBL" id="UZAI01003635">
    <property type="protein sequence ID" value="VDO81221.1"/>
    <property type="molecule type" value="Genomic_DNA"/>
</dbReference>
<sequence>MTSSLYDDLDILDGTPLDNLTSSESSNKSGNAPLVGLRVTANWSESDVTPSNQFNVNASSVNSNSR</sequence>
<name>A0A183LX71_9TREM</name>
<evidence type="ECO:0000313" key="2">
    <source>
        <dbReference type="EMBL" id="VDO81221.1"/>
    </source>
</evidence>
<organism evidence="2 3">
    <name type="scientific">Schistosoma margrebowiei</name>
    <dbReference type="NCBI Taxonomy" id="48269"/>
    <lineage>
        <taxon>Eukaryota</taxon>
        <taxon>Metazoa</taxon>
        <taxon>Spiralia</taxon>
        <taxon>Lophotrochozoa</taxon>
        <taxon>Platyhelminthes</taxon>
        <taxon>Trematoda</taxon>
        <taxon>Digenea</taxon>
        <taxon>Strigeidida</taxon>
        <taxon>Schistosomatoidea</taxon>
        <taxon>Schistosomatidae</taxon>
        <taxon>Schistosoma</taxon>
    </lineage>
</organism>
<dbReference type="AlphaFoldDB" id="A0A183LX71"/>
<feature type="compositionally biased region" description="Low complexity" evidence="1">
    <location>
        <begin position="51"/>
        <end position="66"/>
    </location>
</feature>
<keyword evidence="3" id="KW-1185">Reference proteome</keyword>
<reference evidence="2 3" key="1">
    <citation type="submission" date="2018-11" db="EMBL/GenBank/DDBJ databases">
        <authorList>
            <consortium name="Pathogen Informatics"/>
        </authorList>
    </citation>
    <scope>NUCLEOTIDE SEQUENCE [LARGE SCALE GENOMIC DNA]</scope>
    <source>
        <strain evidence="2 3">Zambia</strain>
    </source>
</reference>
<accession>A0A183LX71</accession>
<dbReference type="STRING" id="48269.A0A183LX71"/>
<feature type="region of interest" description="Disordered" evidence="1">
    <location>
        <begin position="47"/>
        <end position="66"/>
    </location>
</feature>
<evidence type="ECO:0000313" key="3">
    <source>
        <dbReference type="Proteomes" id="UP000277204"/>
    </source>
</evidence>